<dbReference type="InterPro" id="IPR026093">
    <property type="entry name" value="MGARP"/>
</dbReference>
<evidence type="ECO:0000259" key="2">
    <source>
        <dbReference type="Pfam" id="PF14962"/>
    </source>
</evidence>
<protein>
    <recommendedName>
        <fullName evidence="2">Protein MGARP N-terminal domain-containing protein</fullName>
    </recommendedName>
</protein>
<feature type="domain" description="Protein MGARP N-terminal" evidence="2">
    <location>
        <begin position="22"/>
        <end position="182"/>
    </location>
</feature>
<comment type="caution">
    <text evidence="3">The sequence shown here is derived from an EMBL/GenBank/DDBJ whole genome shotgun (WGS) entry which is preliminary data.</text>
</comment>
<feature type="compositionally biased region" description="Low complexity" evidence="1">
    <location>
        <begin position="462"/>
        <end position="476"/>
    </location>
</feature>
<dbReference type="AlphaFoldDB" id="A0ABD0XR97"/>
<evidence type="ECO:0000313" key="4">
    <source>
        <dbReference type="Proteomes" id="UP001557470"/>
    </source>
</evidence>
<evidence type="ECO:0000313" key="3">
    <source>
        <dbReference type="EMBL" id="KAL1023861.1"/>
    </source>
</evidence>
<dbReference type="EMBL" id="JAGEUA010000001">
    <property type="protein sequence ID" value="KAL1023861.1"/>
    <property type="molecule type" value="Genomic_DNA"/>
</dbReference>
<feature type="compositionally biased region" description="Acidic residues" evidence="1">
    <location>
        <begin position="91"/>
        <end position="104"/>
    </location>
</feature>
<keyword evidence="4" id="KW-1185">Reference proteome</keyword>
<organism evidence="3 4">
    <name type="scientific">Umbra pygmaea</name>
    <name type="common">Eastern mudminnow</name>
    <dbReference type="NCBI Taxonomy" id="75934"/>
    <lineage>
        <taxon>Eukaryota</taxon>
        <taxon>Metazoa</taxon>
        <taxon>Chordata</taxon>
        <taxon>Craniata</taxon>
        <taxon>Vertebrata</taxon>
        <taxon>Euteleostomi</taxon>
        <taxon>Actinopterygii</taxon>
        <taxon>Neopterygii</taxon>
        <taxon>Teleostei</taxon>
        <taxon>Protacanthopterygii</taxon>
        <taxon>Esociformes</taxon>
        <taxon>Umbridae</taxon>
        <taxon>Umbra</taxon>
    </lineage>
</organism>
<feature type="region of interest" description="Disordered" evidence="1">
    <location>
        <begin position="316"/>
        <end position="336"/>
    </location>
</feature>
<dbReference type="Pfam" id="PF14962">
    <property type="entry name" value="AIF-MLS"/>
    <property type="match status" value="1"/>
</dbReference>
<dbReference type="Proteomes" id="UP001557470">
    <property type="component" value="Unassembled WGS sequence"/>
</dbReference>
<proteinExistence type="predicted"/>
<dbReference type="PANTHER" id="PTHR22910:SF6">
    <property type="entry name" value="PROTEIN MGARP"/>
    <property type="match status" value="1"/>
</dbReference>
<reference evidence="3 4" key="1">
    <citation type="submission" date="2024-06" db="EMBL/GenBank/DDBJ databases">
        <authorList>
            <person name="Pan Q."/>
            <person name="Wen M."/>
            <person name="Jouanno E."/>
            <person name="Zahm M."/>
            <person name="Klopp C."/>
            <person name="Cabau C."/>
            <person name="Louis A."/>
            <person name="Berthelot C."/>
            <person name="Parey E."/>
            <person name="Roest Crollius H."/>
            <person name="Montfort J."/>
            <person name="Robinson-Rechavi M."/>
            <person name="Bouchez O."/>
            <person name="Lampietro C."/>
            <person name="Lopez Roques C."/>
            <person name="Donnadieu C."/>
            <person name="Postlethwait J."/>
            <person name="Bobe J."/>
            <person name="Verreycken H."/>
            <person name="Guiguen Y."/>
        </authorList>
    </citation>
    <scope>NUCLEOTIDE SEQUENCE [LARGE SCALE GENOMIC DNA]</scope>
    <source>
        <strain evidence="3">Up_M1</strain>
        <tissue evidence="3">Testis</tissue>
    </source>
</reference>
<name>A0ABD0XR97_UMBPY</name>
<feature type="region of interest" description="Disordered" evidence="1">
    <location>
        <begin position="84"/>
        <end position="105"/>
    </location>
</feature>
<dbReference type="InterPro" id="IPR032773">
    <property type="entry name" value="MGARP_N"/>
</dbReference>
<feature type="region of interest" description="Disordered" evidence="1">
    <location>
        <begin position="456"/>
        <end position="476"/>
    </location>
</feature>
<evidence type="ECO:0000256" key="1">
    <source>
        <dbReference type="SAM" id="MobiDB-lite"/>
    </source>
</evidence>
<sequence>MLFCRAAWQRLGPLARKTVFLPIFRNAGQRRHMSFGIPGGSATNMAYVVLCGGGLTAAVVYAYKTVNGDSERYNDRLAEISSRPKEAALVQEEEPADEAIEDPAEPVPIEAEVAVQIVAETAAVDEPPTPEVTAEPLVEAVAPSEVEEAPAEDVVTDVFTEEVAAEVVSEAVAVEEAHSAEAHGSVSDILAASMNLLVGPEIAAASVAERRLVSAVQCLEDKNMDSLSGSVDHLPLLEVAEDGKAIFVETKEAQLEEITELEKLLLAAVEDFASEDVVEQATPASKQEEAATNGFLQVPEKVSEVLLEEVQVIEEASPGETEVPASNEASDEQGSTVDEVHVVDDKTPVPKEALLVDNVLVEPITREADRGAEALVVEAATLAATSALKIVAVAAETVTEEVIKEELCHKCLRETPASSPVDVVEASSSPLQVAEATCPDHELDAVDSPVMREQESGMCLPGTASLTATSTTGGST</sequence>
<gene>
    <name evidence="3" type="ORF">UPYG_G00047450</name>
</gene>
<accession>A0ABD0XR97</accession>
<dbReference type="PANTHER" id="PTHR22910">
    <property type="entry name" value="PROTEIN MGARP"/>
    <property type="match status" value="1"/>
</dbReference>